<gene>
    <name evidence="2" type="ORF">ACFQJ4_08245</name>
</gene>
<dbReference type="InterPro" id="IPR057178">
    <property type="entry name" value="DUF7856"/>
</dbReference>
<protein>
    <submittedName>
        <fullName evidence="2">Uncharacterized protein</fullName>
    </submittedName>
</protein>
<keyword evidence="3" id="KW-1185">Reference proteome</keyword>
<proteinExistence type="predicted"/>
<keyword evidence="1" id="KW-0175">Coiled coil</keyword>
<dbReference type="EMBL" id="JBHTAP010000001">
    <property type="protein sequence ID" value="MFC7235301.1"/>
    <property type="molecule type" value="Genomic_DNA"/>
</dbReference>
<dbReference type="GeneID" id="79266992"/>
<dbReference type="Pfam" id="PF25254">
    <property type="entry name" value="DUF7856"/>
    <property type="match status" value="1"/>
</dbReference>
<comment type="caution">
    <text evidence="2">The sequence shown here is derived from an EMBL/GenBank/DDBJ whole genome shotgun (WGS) entry which is preliminary data.</text>
</comment>
<sequence length="266" mass="29020">MRLRVGGLDRSGRALDVREANLDAERVVRAVRDPADDRVRCPRPGPVHEHVGLVRAGVGFDRRATLAAVARSHGEYPPVLDDLDAARERLADHGADGTALRAARERAADATADIERLRERVAERRGEVTARREADLDAADARDRLRDAARALSEAATEQSAARQRLARERERARAGYDARAERLRLEDRVANLERDARGRLAERVAERFEGALADLTNEPEESEPRLRRLAAARVAVIAAPVVLTGGPFGDADAAAAWLGAPVLVL</sequence>
<evidence type="ECO:0000313" key="2">
    <source>
        <dbReference type="EMBL" id="MFC7235301.1"/>
    </source>
</evidence>
<dbReference type="AlphaFoldDB" id="A0ABD5ZPS4"/>
<accession>A0ABD5ZPS4</accession>
<name>A0ABD5ZPS4_9EURY</name>
<evidence type="ECO:0000256" key="1">
    <source>
        <dbReference type="SAM" id="Coils"/>
    </source>
</evidence>
<organism evidence="2 3">
    <name type="scientific">Halosegnis marinus</name>
    <dbReference type="NCBI Taxonomy" id="3034023"/>
    <lineage>
        <taxon>Archaea</taxon>
        <taxon>Methanobacteriati</taxon>
        <taxon>Methanobacteriota</taxon>
        <taxon>Stenosarchaea group</taxon>
        <taxon>Halobacteria</taxon>
        <taxon>Halobacteriales</taxon>
        <taxon>Natronomonadaceae</taxon>
        <taxon>Halosegnis</taxon>
    </lineage>
</organism>
<feature type="coiled-coil region" evidence="1">
    <location>
        <begin position="100"/>
        <end position="172"/>
    </location>
</feature>
<reference evidence="2 3" key="1">
    <citation type="journal article" date="2019" name="Int. J. Syst. Evol. Microbiol.">
        <title>The Global Catalogue of Microorganisms (GCM) 10K type strain sequencing project: providing services to taxonomists for standard genome sequencing and annotation.</title>
        <authorList>
            <consortium name="The Broad Institute Genomics Platform"/>
            <consortium name="The Broad Institute Genome Sequencing Center for Infectious Disease"/>
            <person name="Wu L."/>
            <person name="Ma J."/>
        </authorList>
    </citation>
    <scope>NUCLEOTIDE SEQUENCE [LARGE SCALE GENOMIC DNA]</scope>
    <source>
        <strain evidence="2 3">DT85</strain>
    </source>
</reference>
<dbReference type="Proteomes" id="UP001596398">
    <property type="component" value="Unassembled WGS sequence"/>
</dbReference>
<dbReference type="RefSeq" id="WP_276233431.1">
    <property type="nucleotide sequence ID" value="NZ_CP119802.1"/>
</dbReference>
<evidence type="ECO:0000313" key="3">
    <source>
        <dbReference type="Proteomes" id="UP001596398"/>
    </source>
</evidence>